<evidence type="ECO:0000313" key="2">
    <source>
        <dbReference type="EMBL" id="ESL01915.1"/>
    </source>
</evidence>
<evidence type="ECO:0000313" key="3">
    <source>
        <dbReference type="Proteomes" id="UP000018227"/>
    </source>
</evidence>
<dbReference type="Proteomes" id="UP000018227">
    <property type="component" value="Unassembled WGS sequence"/>
</dbReference>
<gene>
    <name evidence="2" type="ORF">GCWU0000282_002733</name>
</gene>
<dbReference type="AlphaFoldDB" id="V2Z4R0"/>
<proteinExistence type="predicted"/>
<keyword evidence="1" id="KW-0472">Membrane</keyword>
<dbReference type="STRING" id="592026.GCWU0000282_002733"/>
<feature type="transmembrane region" description="Helical" evidence="1">
    <location>
        <begin position="47"/>
        <end position="66"/>
    </location>
</feature>
<keyword evidence="1" id="KW-1133">Transmembrane helix</keyword>
<keyword evidence="3" id="KW-1185">Reference proteome</keyword>
<comment type="caution">
    <text evidence="2">The sequence shown here is derived from an EMBL/GenBank/DDBJ whole genome shotgun (WGS) entry which is preliminary data.</text>
</comment>
<sequence length="93" mass="10889">MLWYRLTPSFVPGAVQIFVAAVPGDCTNDCVELIRKAVISKAANINLFLRFFFIIKHLLFFGLRYINNVITYKYGYVYTKSVRKKRPVLVYQF</sequence>
<dbReference type="EMBL" id="ACIL03000017">
    <property type="protein sequence ID" value="ESL01915.1"/>
    <property type="molecule type" value="Genomic_DNA"/>
</dbReference>
<organism evidence="2 3">
    <name type="scientific">Catonella morbi ATCC 51271</name>
    <dbReference type="NCBI Taxonomy" id="592026"/>
    <lineage>
        <taxon>Bacteria</taxon>
        <taxon>Bacillati</taxon>
        <taxon>Bacillota</taxon>
        <taxon>Clostridia</taxon>
        <taxon>Lachnospirales</taxon>
        <taxon>Lachnospiraceae</taxon>
        <taxon>Catonella</taxon>
    </lineage>
</organism>
<dbReference type="HOGENOM" id="CLU_2394399_0_0_9"/>
<keyword evidence="1" id="KW-0812">Transmembrane</keyword>
<accession>V2Z4R0</accession>
<evidence type="ECO:0000256" key="1">
    <source>
        <dbReference type="SAM" id="Phobius"/>
    </source>
</evidence>
<reference evidence="2 3" key="1">
    <citation type="submission" date="2013-06" db="EMBL/GenBank/DDBJ databases">
        <authorList>
            <person name="Weinstock G."/>
            <person name="Sodergren E."/>
            <person name="Clifton S."/>
            <person name="Fulton L."/>
            <person name="Fulton B."/>
            <person name="Courtney L."/>
            <person name="Fronick C."/>
            <person name="Harrison M."/>
            <person name="Strong C."/>
            <person name="Farmer C."/>
            <person name="Delahaunty K."/>
            <person name="Markovic C."/>
            <person name="Hall O."/>
            <person name="Minx P."/>
            <person name="Tomlinson C."/>
            <person name="Mitreva M."/>
            <person name="Nelson J."/>
            <person name="Hou S."/>
            <person name="Wollam A."/>
            <person name="Pepin K.H."/>
            <person name="Johnson M."/>
            <person name="Bhonagiri V."/>
            <person name="Nash W.E."/>
            <person name="Warren W."/>
            <person name="Chinwalla A."/>
            <person name="Mardis E.R."/>
            <person name="Wilson R.K."/>
        </authorList>
    </citation>
    <scope>NUCLEOTIDE SEQUENCE [LARGE SCALE GENOMIC DNA]</scope>
    <source>
        <strain evidence="2 3">ATCC 51271</strain>
    </source>
</reference>
<name>V2Z4R0_9FIRM</name>
<protein>
    <submittedName>
        <fullName evidence="2">Uncharacterized protein</fullName>
    </submittedName>
</protein>